<name>A0ABS1YD79_9ACTN</name>
<feature type="region of interest" description="Disordered" evidence="1">
    <location>
        <begin position="1"/>
        <end position="22"/>
    </location>
</feature>
<organism evidence="2 3">
    <name type="scientific">Micromonospora tarensis</name>
    <dbReference type="NCBI Taxonomy" id="2806100"/>
    <lineage>
        <taxon>Bacteria</taxon>
        <taxon>Bacillati</taxon>
        <taxon>Actinomycetota</taxon>
        <taxon>Actinomycetes</taxon>
        <taxon>Micromonosporales</taxon>
        <taxon>Micromonosporaceae</taxon>
        <taxon>Micromonospora</taxon>
    </lineage>
</organism>
<comment type="caution">
    <text evidence="2">The sequence shown here is derived from an EMBL/GenBank/DDBJ whole genome shotgun (WGS) entry which is preliminary data.</text>
</comment>
<dbReference type="RefSeq" id="WP_203147748.1">
    <property type="nucleotide sequence ID" value="NZ_JAEVHL010000021.1"/>
</dbReference>
<dbReference type="EMBL" id="JAEVHL010000021">
    <property type="protein sequence ID" value="MBM0275349.1"/>
    <property type="molecule type" value="Genomic_DNA"/>
</dbReference>
<dbReference type="Proteomes" id="UP000622245">
    <property type="component" value="Unassembled WGS sequence"/>
</dbReference>
<evidence type="ECO:0000256" key="1">
    <source>
        <dbReference type="SAM" id="MobiDB-lite"/>
    </source>
</evidence>
<evidence type="ECO:0000313" key="2">
    <source>
        <dbReference type="EMBL" id="MBM0275349.1"/>
    </source>
</evidence>
<sequence>MPENLFNTAEQHAPAPTTREGANRETWVKHYAAQALAAYAMFRAETRTLPRNAEPDSRPDLGYLILAAVSSTAVVAALTDQTDYAPKLIWDLTPEAGALNGEWEDWLTDVLVRRGINPGLIDPDVDPADFTAATRTLGPSDVPYVCPGCGETAYLHVPGCPATTTTIPTA</sequence>
<reference evidence="2 3" key="1">
    <citation type="submission" date="2021-01" db="EMBL/GenBank/DDBJ databases">
        <title>Draft genome sequence of Micromonospora sp. strain STR1s_6.</title>
        <authorList>
            <person name="Karlyshev A."/>
            <person name="Jawad R."/>
        </authorList>
    </citation>
    <scope>NUCLEOTIDE SEQUENCE [LARGE SCALE GENOMIC DNA]</scope>
    <source>
        <strain evidence="2 3">STR1S-6</strain>
    </source>
</reference>
<proteinExistence type="predicted"/>
<accession>A0ABS1YD79</accession>
<evidence type="ECO:0000313" key="3">
    <source>
        <dbReference type="Proteomes" id="UP000622245"/>
    </source>
</evidence>
<feature type="compositionally biased region" description="Polar residues" evidence="1">
    <location>
        <begin position="1"/>
        <end position="10"/>
    </location>
</feature>
<keyword evidence="3" id="KW-1185">Reference proteome</keyword>
<protein>
    <submittedName>
        <fullName evidence="2">Uncharacterized protein</fullName>
    </submittedName>
</protein>
<gene>
    <name evidence="2" type="ORF">JM949_07710</name>
</gene>